<keyword evidence="2" id="KW-0813">Transport</keyword>
<dbReference type="PANTHER" id="PTHR38682:SF1">
    <property type="entry name" value="V-TYPE ATP SYNTHASE SUBUNIT C"/>
    <property type="match status" value="1"/>
</dbReference>
<dbReference type="Gene3D" id="1.10.132.50">
    <property type="entry name" value="ATP synthase (C/AC39) subunit, domain 3"/>
    <property type="match status" value="1"/>
</dbReference>
<dbReference type="STRING" id="444157.Tneu_0013"/>
<sequence length="351" mass="39464">MKFAVSGAASAILRRPQLGPRVRGLRIRELPRDKLISLIYANSLEEFLNTLKTTPYAVTLDRLSRDNLGELRRELVKLYLDRVRSIYLSAGGDAKAVVLSSLKYFEYENIRNLAIAIKAGRNPEEYILWEPLEFTKRRHIIANLLGAKNVEEVGERLKAARHMAYKAFELATKYGEDKLSIFLDRQWIEDFSTTAPTGRDRSLATFVADIREYFNVLVAIRARIWGLAEELDELAVGAPTPLVTSAVKDPPAKFLENAGGTPWGKVLLDMVAEAPTLENISIAMDNIYPAYVKKLSDIYTARYSEFSLGALAAHLEYMRAEVMTLVRAAALLAEGVPTEKRRKVFEPLART</sequence>
<comment type="similarity">
    <text evidence="1">Belongs to the V-ATPase V0D/AC39 subunit family.</text>
</comment>
<dbReference type="KEGG" id="tne:Tneu_0013"/>
<dbReference type="HOGENOM" id="CLU_810426_0_0_2"/>
<dbReference type="InterPro" id="IPR036079">
    <property type="entry name" value="ATPase_csu/dsu_sf"/>
</dbReference>
<dbReference type="GeneID" id="6164873"/>
<dbReference type="PANTHER" id="PTHR38682">
    <property type="entry name" value="V-TYPE ATP SYNTHASE SUBUNIT C"/>
    <property type="match status" value="1"/>
</dbReference>
<keyword evidence="3" id="KW-0406">Ion transport</keyword>
<evidence type="ECO:0000256" key="2">
    <source>
        <dbReference type="ARBA" id="ARBA00022448"/>
    </source>
</evidence>
<dbReference type="RefSeq" id="WP_012349393.1">
    <property type="nucleotide sequence ID" value="NC_010525.1"/>
</dbReference>
<dbReference type="InterPro" id="IPR050873">
    <property type="entry name" value="V-ATPase_V0D/AC39_subunit"/>
</dbReference>
<reference evidence="4" key="1">
    <citation type="submission" date="2008-03" db="EMBL/GenBank/DDBJ databases">
        <title>Complete sequence of Thermoproteus neutrophilus V24Sta.</title>
        <authorList>
            <consortium name="US DOE Joint Genome Institute"/>
            <person name="Copeland A."/>
            <person name="Lucas S."/>
            <person name="Lapidus A."/>
            <person name="Glavina del Rio T."/>
            <person name="Dalin E."/>
            <person name="Tice H."/>
            <person name="Bruce D."/>
            <person name="Goodwin L."/>
            <person name="Pitluck S."/>
            <person name="Sims D."/>
            <person name="Brettin T."/>
            <person name="Detter J.C."/>
            <person name="Han C."/>
            <person name="Kuske C.R."/>
            <person name="Schmutz J."/>
            <person name="Larimer F."/>
            <person name="Land M."/>
            <person name="Hauser L."/>
            <person name="Kyrpides N."/>
            <person name="Mikhailova N."/>
            <person name="Biddle J.F."/>
            <person name="Zhang Z."/>
            <person name="Fitz-Gibbon S.T."/>
            <person name="Lowe T.M."/>
            <person name="Saltikov C."/>
            <person name="House C.H."/>
            <person name="Richardson P."/>
        </authorList>
    </citation>
    <scope>NUCLEOTIDE SEQUENCE [LARGE SCALE GENOMIC DNA]</scope>
    <source>
        <strain evidence="4">V24Sta</strain>
    </source>
</reference>
<dbReference type="OrthoDB" id="4272at2157"/>
<dbReference type="InterPro" id="IPR035067">
    <property type="entry name" value="V-type_ATPase_csu/dsu"/>
</dbReference>
<evidence type="ECO:0000256" key="1">
    <source>
        <dbReference type="ARBA" id="ARBA00006709"/>
    </source>
</evidence>
<dbReference type="AlphaFoldDB" id="B1Y9P9"/>
<evidence type="ECO:0000313" key="5">
    <source>
        <dbReference type="Proteomes" id="UP000001694"/>
    </source>
</evidence>
<dbReference type="Proteomes" id="UP000001694">
    <property type="component" value="Chromosome"/>
</dbReference>
<keyword evidence="5" id="KW-1185">Reference proteome</keyword>
<dbReference type="InterPro" id="IPR044911">
    <property type="entry name" value="V-type_ATPase_csu/dsu_dom_3"/>
</dbReference>
<organism evidence="4 5">
    <name type="scientific">Pyrobaculum neutrophilum (strain DSM 2338 / JCM 9278 / NBRC 100436 / V24Sta)</name>
    <name type="common">Thermoproteus neutrophilus</name>
    <dbReference type="NCBI Taxonomy" id="444157"/>
    <lineage>
        <taxon>Archaea</taxon>
        <taxon>Thermoproteota</taxon>
        <taxon>Thermoprotei</taxon>
        <taxon>Thermoproteales</taxon>
        <taxon>Thermoproteaceae</taxon>
        <taxon>Pyrobaculum</taxon>
    </lineage>
</organism>
<evidence type="ECO:0000313" key="4">
    <source>
        <dbReference type="EMBL" id="ACB38971.1"/>
    </source>
</evidence>
<gene>
    <name evidence="4" type="ordered locus">Tneu_0013</name>
</gene>
<dbReference type="EMBL" id="CP001014">
    <property type="protein sequence ID" value="ACB38971.1"/>
    <property type="molecule type" value="Genomic_DNA"/>
</dbReference>
<protein>
    <submittedName>
        <fullName evidence="4">H+-transporting ATP synthase subunit C</fullName>
    </submittedName>
</protein>
<evidence type="ECO:0000256" key="3">
    <source>
        <dbReference type="ARBA" id="ARBA00023065"/>
    </source>
</evidence>
<proteinExistence type="inferred from homology"/>
<accession>B1Y9P9</accession>
<dbReference type="InterPro" id="IPR002843">
    <property type="entry name" value="ATPase_V0-cplx_csu/dsu"/>
</dbReference>
<dbReference type="Pfam" id="PF01992">
    <property type="entry name" value="vATP-synt_AC39"/>
    <property type="match status" value="1"/>
</dbReference>
<dbReference type="Gene3D" id="1.20.1690.10">
    <property type="entry name" value="V-type ATP synthase subunit C domain"/>
    <property type="match status" value="2"/>
</dbReference>
<name>B1Y9P9_PYRNV</name>
<dbReference type="eggNOG" id="arCOG02459">
    <property type="taxonomic scope" value="Archaea"/>
</dbReference>
<dbReference type="SUPFAM" id="SSF103486">
    <property type="entry name" value="V-type ATP synthase subunit C"/>
    <property type="match status" value="1"/>
</dbReference>
<dbReference type="GO" id="GO:0046961">
    <property type="term" value="F:proton-transporting ATPase activity, rotational mechanism"/>
    <property type="evidence" value="ECO:0007669"/>
    <property type="project" value="InterPro"/>
</dbReference>